<evidence type="ECO:0000256" key="8">
    <source>
        <dbReference type="ARBA" id="ARBA00029924"/>
    </source>
</evidence>
<comment type="catalytic activity">
    <reaction evidence="9 10">
        <text>RNA(n) + a ribonucleoside 5'-triphosphate = RNA(n+1) + diphosphate</text>
        <dbReference type="Rhea" id="RHEA:21248"/>
        <dbReference type="Rhea" id="RHEA-COMP:14527"/>
        <dbReference type="Rhea" id="RHEA-COMP:17342"/>
        <dbReference type="ChEBI" id="CHEBI:33019"/>
        <dbReference type="ChEBI" id="CHEBI:61557"/>
        <dbReference type="ChEBI" id="CHEBI:140395"/>
        <dbReference type="EC" id="2.7.7.6"/>
    </reaction>
</comment>
<dbReference type="InterPro" id="IPR003716">
    <property type="entry name" value="DNA-dir_RNA_pol_omega"/>
</dbReference>
<accession>B8CWR9</accession>
<evidence type="ECO:0000313" key="11">
    <source>
        <dbReference type="EMBL" id="ACL69738.1"/>
    </source>
</evidence>
<evidence type="ECO:0000256" key="6">
    <source>
        <dbReference type="ARBA" id="ARBA00022695"/>
    </source>
</evidence>
<dbReference type="AlphaFoldDB" id="B8CWR9"/>
<evidence type="ECO:0000256" key="9">
    <source>
        <dbReference type="ARBA" id="ARBA00048552"/>
    </source>
</evidence>
<dbReference type="GO" id="GO:0003899">
    <property type="term" value="F:DNA-directed RNA polymerase activity"/>
    <property type="evidence" value="ECO:0007669"/>
    <property type="project" value="UniProtKB-UniRule"/>
</dbReference>
<evidence type="ECO:0000256" key="1">
    <source>
        <dbReference type="ARBA" id="ARBA00006711"/>
    </source>
</evidence>
<organism evidence="11 12">
    <name type="scientific">Halothermothrix orenii (strain H 168 / OCM 544 / DSM 9562)</name>
    <dbReference type="NCBI Taxonomy" id="373903"/>
    <lineage>
        <taxon>Bacteria</taxon>
        <taxon>Bacillati</taxon>
        <taxon>Bacillota</taxon>
        <taxon>Clostridia</taxon>
        <taxon>Halanaerobiales</taxon>
        <taxon>Halothermotrichaceae</taxon>
        <taxon>Halothermothrix</taxon>
    </lineage>
</organism>
<keyword evidence="6 10" id="KW-0548">Nucleotidyltransferase</keyword>
<name>B8CWR9_HALOH</name>
<dbReference type="PANTHER" id="PTHR34476:SF1">
    <property type="entry name" value="DNA-DIRECTED RNA POLYMERASE SUBUNIT OMEGA"/>
    <property type="match status" value="1"/>
</dbReference>
<dbReference type="PANTHER" id="PTHR34476">
    <property type="entry name" value="DNA-DIRECTED RNA POLYMERASE SUBUNIT OMEGA"/>
    <property type="match status" value="1"/>
</dbReference>
<dbReference type="EMBL" id="CP001098">
    <property type="protein sequence ID" value="ACL69738.1"/>
    <property type="molecule type" value="Genomic_DNA"/>
</dbReference>
<dbReference type="HOGENOM" id="CLU_125406_6_0_9"/>
<dbReference type="NCBIfam" id="TIGR00690">
    <property type="entry name" value="rpoZ"/>
    <property type="match status" value="1"/>
</dbReference>
<dbReference type="eggNOG" id="COG1758">
    <property type="taxonomic scope" value="Bacteria"/>
</dbReference>
<dbReference type="InterPro" id="IPR006110">
    <property type="entry name" value="Pol_omega/Rpo6/RPB6"/>
</dbReference>
<dbReference type="GO" id="GO:0000428">
    <property type="term" value="C:DNA-directed RNA polymerase complex"/>
    <property type="evidence" value="ECO:0007669"/>
    <property type="project" value="UniProtKB-KW"/>
</dbReference>
<dbReference type="EC" id="2.7.7.6" evidence="2 10"/>
<comment type="function">
    <text evidence="10">Promotes RNA polymerase assembly. Latches the N- and C-terminal regions of the beta' subunit thereby facilitating its interaction with the beta and alpha subunits.</text>
</comment>
<dbReference type="Pfam" id="PF01192">
    <property type="entry name" value="RNA_pol_Rpb6"/>
    <property type="match status" value="1"/>
</dbReference>
<protein>
    <recommendedName>
        <fullName evidence="3 10">DNA-directed RNA polymerase subunit omega</fullName>
        <shortName evidence="10">RNAP omega subunit</shortName>
        <ecNumber evidence="2 10">2.7.7.6</ecNumber>
    </recommendedName>
    <alternativeName>
        <fullName evidence="10">RNA polymerase omega subunit</fullName>
    </alternativeName>
    <alternativeName>
        <fullName evidence="8 10">Transcriptase subunit omega</fullName>
    </alternativeName>
</protein>
<evidence type="ECO:0000256" key="10">
    <source>
        <dbReference type="HAMAP-Rule" id="MF_00366"/>
    </source>
</evidence>
<dbReference type="Gene3D" id="3.90.940.10">
    <property type="match status" value="1"/>
</dbReference>
<evidence type="ECO:0000313" key="12">
    <source>
        <dbReference type="Proteomes" id="UP000000719"/>
    </source>
</evidence>
<keyword evidence="5 10" id="KW-0808">Transferase</keyword>
<dbReference type="InterPro" id="IPR036161">
    <property type="entry name" value="RPB6/omega-like_sf"/>
</dbReference>
<keyword evidence="12" id="KW-1185">Reference proteome</keyword>
<sequence length="70" mass="7941">MSMITYPSMGKLLKKVDSPYTLVILASRRARQLNVGARGLIEEYKSKKPVSRSLEEIAAGKVTYEIKRRN</sequence>
<dbReference type="SMART" id="SM01409">
    <property type="entry name" value="RNA_pol_Rpb6"/>
    <property type="match status" value="1"/>
</dbReference>
<evidence type="ECO:0000256" key="3">
    <source>
        <dbReference type="ARBA" id="ARBA00013725"/>
    </source>
</evidence>
<dbReference type="STRING" id="373903.Hore_09820"/>
<dbReference type="HAMAP" id="MF_00366">
    <property type="entry name" value="RNApol_bact_RpoZ"/>
    <property type="match status" value="1"/>
</dbReference>
<dbReference type="GO" id="GO:0003677">
    <property type="term" value="F:DNA binding"/>
    <property type="evidence" value="ECO:0007669"/>
    <property type="project" value="UniProtKB-UniRule"/>
</dbReference>
<evidence type="ECO:0000256" key="5">
    <source>
        <dbReference type="ARBA" id="ARBA00022679"/>
    </source>
</evidence>
<dbReference type="KEGG" id="hor:Hore_09820"/>
<keyword evidence="4 10" id="KW-0240">DNA-directed RNA polymerase</keyword>
<reference evidence="11 12" key="1">
    <citation type="journal article" date="2009" name="PLoS ONE">
        <title>Genome analysis of the anaerobic thermohalophilic bacterium Halothermothrix orenii.</title>
        <authorList>
            <person name="Mavromatis K."/>
            <person name="Ivanova N."/>
            <person name="Anderson I."/>
            <person name="Lykidis A."/>
            <person name="Hooper S.D."/>
            <person name="Sun H."/>
            <person name="Kunin V."/>
            <person name="Lapidus A."/>
            <person name="Hugenholtz P."/>
            <person name="Patel B."/>
            <person name="Kyrpides N.C."/>
        </authorList>
    </citation>
    <scope>NUCLEOTIDE SEQUENCE [LARGE SCALE GENOMIC DNA]</scope>
    <source>
        <strain evidence="12">H 168 / OCM 544 / DSM 9562</strain>
    </source>
</reference>
<keyword evidence="7 10" id="KW-0804">Transcription</keyword>
<evidence type="ECO:0000256" key="7">
    <source>
        <dbReference type="ARBA" id="ARBA00023163"/>
    </source>
</evidence>
<gene>
    <name evidence="10" type="primary">rpoZ</name>
    <name evidence="11" type="ordered locus">Hore_09820</name>
</gene>
<comment type="similarity">
    <text evidence="1 10">Belongs to the RNA polymerase subunit omega family.</text>
</comment>
<evidence type="ECO:0000256" key="4">
    <source>
        <dbReference type="ARBA" id="ARBA00022478"/>
    </source>
</evidence>
<dbReference type="GO" id="GO:0006351">
    <property type="term" value="P:DNA-templated transcription"/>
    <property type="evidence" value="ECO:0007669"/>
    <property type="project" value="UniProtKB-UniRule"/>
</dbReference>
<dbReference type="SUPFAM" id="SSF63562">
    <property type="entry name" value="RPB6/omega subunit-like"/>
    <property type="match status" value="1"/>
</dbReference>
<evidence type="ECO:0000256" key="2">
    <source>
        <dbReference type="ARBA" id="ARBA00012418"/>
    </source>
</evidence>
<dbReference type="Proteomes" id="UP000000719">
    <property type="component" value="Chromosome"/>
</dbReference>
<proteinExistence type="inferred from homology"/>
<comment type="subunit">
    <text evidence="10">The RNAP catalytic core consists of 2 alpha, 1 beta, 1 beta' and 1 omega subunit. When a sigma factor is associated with the core the holoenzyme is formed, which can initiate transcription.</text>
</comment>